<dbReference type="EMBL" id="FNCW01000004">
    <property type="protein sequence ID" value="SDG61355.1"/>
    <property type="molecule type" value="Genomic_DNA"/>
</dbReference>
<dbReference type="PROSITE" id="PS51257">
    <property type="entry name" value="PROKAR_LIPOPROTEIN"/>
    <property type="match status" value="1"/>
</dbReference>
<reference evidence="2 3" key="1">
    <citation type="submission" date="2016-10" db="EMBL/GenBank/DDBJ databases">
        <authorList>
            <person name="de Groot N.N."/>
        </authorList>
    </citation>
    <scope>NUCLEOTIDE SEQUENCE [LARGE SCALE GENOMIC DNA]</scope>
    <source>
        <strain evidence="2 3">DSM 19803</strain>
    </source>
</reference>
<dbReference type="SUPFAM" id="SSF53254">
    <property type="entry name" value="Phosphoglycerate mutase-like"/>
    <property type="match status" value="1"/>
</dbReference>
<dbReference type="InterPro" id="IPR013078">
    <property type="entry name" value="His_Pase_superF_clade-1"/>
</dbReference>
<sequence>MKSTPLYIFILMLIFMTSCSESSTSSFPYDIPQGQDPQNTTYYFLRHAEKDTSQPQEKDPHLTEEGLRRANYMAAYFADKDLDLFYSTDYSRTLQTLIPIVHKFEGTIQSYNAQKDTLFTEEFWKETYGKNVIVVGHSNTNPKFVNQIISEKKYQDLDESNYDVFFKVEVEKDLSVKDSMITREVPEDFTYN</sequence>
<dbReference type="STRING" id="470826.SAMN04488027_10428"/>
<dbReference type="RefSeq" id="WP_093366222.1">
    <property type="nucleotide sequence ID" value="NZ_FNCW01000004.1"/>
</dbReference>
<dbReference type="Proteomes" id="UP000199296">
    <property type="component" value="Unassembled WGS sequence"/>
</dbReference>
<organism evidence="2 3">
    <name type="scientific">Psychroflexus sediminis</name>
    <dbReference type="NCBI Taxonomy" id="470826"/>
    <lineage>
        <taxon>Bacteria</taxon>
        <taxon>Pseudomonadati</taxon>
        <taxon>Bacteroidota</taxon>
        <taxon>Flavobacteriia</taxon>
        <taxon>Flavobacteriales</taxon>
        <taxon>Flavobacteriaceae</taxon>
        <taxon>Psychroflexus</taxon>
    </lineage>
</organism>
<dbReference type="Pfam" id="PF00300">
    <property type="entry name" value="His_Phos_1"/>
    <property type="match status" value="1"/>
</dbReference>
<evidence type="ECO:0000313" key="3">
    <source>
        <dbReference type="Proteomes" id="UP000199296"/>
    </source>
</evidence>
<name>A0A1G7VNG3_9FLAO</name>
<feature type="chain" id="PRO_5011792769" evidence="1">
    <location>
        <begin position="21"/>
        <end position="192"/>
    </location>
</feature>
<protein>
    <submittedName>
        <fullName evidence="2">Histidine phosphatase superfamily (Branch 1)</fullName>
    </submittedName>
</protein>
<evidence type="ECO:0000256" key="1">
    <source>
        <dbReference type="SAM" id="SignalP"/>
    </source>
</evidence>
<dbReference type="AlphaFoldDB" id="A0A1G7VNG3"/>
<dbReference type="InterPro" id="IPR029033">
    <property type="entry name" value="His_PPase_superfam"/>
</dbReference>
<keyword evidence="1" id="KW-0732">Signal</keyword>
<proteinExistence type="predicted"/>
<dbReference type="Gene3D" id="3.40.50.1240">
    <property type="entry name" value="Phosphoglycerate mutase-like"/>
    <property type="match status" value="1"/>
</dbReference>
<feature type="signal peptide" evidence="1">
    <location>
        <begin position="1"/>
        <end position="20"/>
    </location>
</feature>
<dbReference type="OrthoDB" id="3296006at2"/>
<evidence type="ECO:0000313" key="2">
    <source>
        <dbReference type="EMBL" id="SDG61355.1"/>
    </source>
</evidence>
<keyword evidence="3" id="KW-1185">Reference proteome</keyword>
<gene>
    <name evidence="2" type="ORF">SAMN04488027_10428</name>
</gene>
<accession>A0A1G7VNG3</accession>
<dbReference type="CDD" id="cd07040">
    <property type="entry name" value="HP"/>
    <property type="match status" value="1"/>
</dbReference>